<dbReference type="InterPro" id="IPR001214">
    <property type="entry name" value="SET_dom"/>
</dbReference>
<dbReference type="PROSITE" id="PS50865">
    <property type="entry name" value="ZF_MYND_2"/>
    <property type="match status" value="2"/>
</dbReference>
<accession>A0AAN8JNB4</accession>
<feature type="domain" description="SET" evidence="9">
    <location>
        <begin position="292"/>
        <end position="636"/>
    </location>
</feature>
<evidence type="ECO:0000256" key="5">
    <source>
        <dbReference type="ARBA" id="ARBA00022771"/>
    </source>
</evidence>
<evidence type="ECO:0000256" key="4">
    <source>
        <dbReference type="ARBA" id="ARBA00022723"/>
    </source>
</evidence>
<evidence type="ECO:0000259" key="9">
    <source>
        <dbReference type="PROSITE" id="PS50280"/>
    </source>
</evidence>
<keyword evidence="8" id="KW-0802">TPR repeat</keyword>
<dbReference type="SMART" id="SM00028">
    <property type="entry name" value="TPR"/>
    <property type="match status" value="3"/>
</dbReference>
<sequence>MASECCLNLAEKAFSEKQFEESATKFSLIIDNQNGHGEPNTDAYIKRCQCYYNLKQYEKALKDAEYFSDTDVDSLIGHLWKGKCYSKLTQYNEAYTSLRKGLELEPTNAEVADELRLLQDSIMAMYEADERKSENTYNAVDLCTQDPYPGDEELEELEREIMIKWKLDQHPNVKAGDCDLDKAADELTSAIEAKELGQLALALNHANMSASCSPGNKFIMEERADILFLLGEFKEGFRSCNIIPFEHRSASLWTTGGKILDALELPVIAETWLRMATQLAKDAKSEAPLIFQQVRVKRLYAPLADKTNATVTFSQYGRAVMSKESVTKGDVIMVDKPVVCAQTLDSQNIPACGHCASSLVRPGDIMGMAYQSNNQLKKMVQKYWPKTTIVSCRHCKKEIYCSVTCQEEAWERYHCLICPEINHSVKKLYKVCDELKNLRPGDSRVWKGWWNAAFSPFMLARIWASIACNARKLGEENGRIKPSLTDWTKAKAPFRRFIAYGAQSNADAVPKMFDLMVEIFKDLGDGLSYNITKREFDGRYYQATCNVQAFSDLRNPLKRFLENIKDKPNTRGIMQLLPHNPPEAEFAGLFALHACLNHSCVNNAEVFDGIVDNKPGVAVRAKRDVQEGEEVFITYINTNMLRSKRRAWLYRAYNFWCYCDRCNFEGEGSHECTQCKKTAEIRKPFPTCSKCKRAWYCSSKCQKVAWKKGHKKICSLSHSQTEYSSDSTVISGK</sequence>
<name>A0AAN8JNB4_PATCE</name>
<dbReference type="Pfam" id="PF00856">
    <property type="entry name" value="SET"/>
    <property type="match status" value="1"/>
</dbReference>
<keyword evidence="4" id="KW-0479">Metal-binding</keyword>
<evidence type="ECO:0000256" key="1">
    <source>
        <dbReference type="ARBA" id="ARBA00022603"/>
    </source>
</evidence>
<keyword evidence="2" id="KW-0808">Transferase</keyword>
<reference evidence="11 12" key="1">
    <citation type="submission" date="2024-01" db="EMBL/GenBank/DDBJ databases">
        <title>The genome of the rayed Mediterranean limpet Patella caerulea (Linnaeus, 1758).</title>
        <authorList>
            <person name="Anh-Thu Weber A."/>
            <person name="Halstead-Nussloch G."/>
        </authorList>
    </citation>
    <scope>NUCLEOTIDE SEQUENCE [LARGE SCALE GENOMIC DNA]</scope>
    <source>
        <strain evidence="11">AATW-2023a</strain>
        <tissue evidence="11">Whole specimen</tissue>
    </source>
</reference>
<dbReference type="EMBL" id="JAZGQO010000008">
    <property type="protein sequence ID" value="KAK6178809.1"/>
    <property type="molecule type" value="Genomic_DNA"/>
</dbReference>
<keyword evidence="5 7" id="KW-0863">Zinc-finger</keyword>
<dbReference type="SUPFAM" id="SSF144232">
    <property type="entry name" value="HIT/MYND zinc finger-like"/>
    <property type="match status" value="1"/>
</dbReference>
<dbReference type="SUPFAM" id="SSF82199">
    <property type="entry name" value="SET domain"/>
    <property type="match status" value="1"/>
</dbReference>
<dbReference type="PROSITE" id="PS50280">
    <property type="entry name" value="SET"/>
    <property type="match status" value="1"/>
</dbReference>
<dbReference type="InterPro" id="IPR011990">
    <property type="entry name" value="TPR-like_helical_dom_sf"/>
</dbReference>
<feature type="domain" description="MYND-type" evidence="10">
    <location>
        <begin position="352"/>
        <end position="418"/>
    </location>
</feature>
<dbReference type="Gene3D" id="6.10.140.2220">
    <property type="match status" value="1"/>
</dbReference>
<evidence type="ECO:0000256" key="2">
    <source>
        <dbReference type="ARBA" id="ARBA00022679"/>
    </source>
</evidence>
<proteinExistence type="predicted"/>
<dbReference type="InterPro" id="IPR046341">
    <property type="entry name" value="SET_dom_sf"/>
</dbReference>
<evidence type="ECO:0000313" key="11">
    <source>
        <dbReference type="EMBL" id="KAK6178809.1"/>
    </source>
</evidence>
<organism evidence="11 12">
    <name type="scientific">Patella caerulea</name>
    <name type="common">Rayed Mediterranean limpet</name>
    <dbReference type="NCBI Taxonomy" id="87958"/>
    <lineage>
        <taxon>Eukaryota</taxon>
        <taxon>Metazoa</taxon>
        <taxon>Spiralia</taxon>
        <taxon>Lophotrochozoa</taxon>
        <taxon>Mollusca</taxon>
        <taxon>Gastropoda</taxon>
        <taxon>Patellogastropoda</taxon>
        <taxon>Patelloidea</taxon>
        <taxon>Patellidae</taxon>
        <taxon>Patella</taxon>
    </lineage>
</organism>
<dbReference type="SUPFAM" id="SSF48452">
    <property type="entry name" value="TPR-like"/>
    <property type="match status" value="1"/>
</dbReference>
<evidence type="ECO:0000313" key="12">
    <source>
        <dbReference type="Proteomes" id="UP001347796"/>
    </source>
</evidence>
<dbReference type="Pfam" id="PF01753">
    <property type="entry name" value="zf-MYND"/>
    <property type="match status" value="2"/>
</dbReference>
<dbReference type="Gene3D" id="1.25.40.10">
    <property type="entry name" value="Tetratricopeptide repeat domain"/>
    <property type="match status" value="1"/>
</dbReference>
<keyword evidence="3" id="KW-0949">S-adenosyl-L-methionine</keyword>
<keyword evidence="12" id="KW-1185">Reference proteome</keyword>
<evidence type="ECO:0000256" key="8">
    <source>
        <dbReference type="PROSITE-ProRule" id="PRU00339"/>
    </source>
</evidence>
<dbReference type="PANTHER" id="PTHR46402:SF2">
    <property type="entry name" value="HISTONE-LYSINE N-TRIMETHYLTRANSFERASE SMYD5"/>
    <property type="match status" value="1"/>
</dbReference>
<evidence type="ECO:0000259" key="10">
    <source>
        <dbReference type="PROSITE" id="PS50865"/>
    </source>
</evidence>
<dbReference type="PROSITE" id="PS50005">
    <property type="entry name" value="TPR"/>
    <property type="match status" value="1"/>
</dbReference>
<gene>
    <name evidence="11" type="ORF">SNE40_011309</name>
</gene>
<dbReference type="CDD" id="cd20071">
    <property type="entry name" value="SET_SMYD"/>
    <property type="match status" value="1"/>
</dbReference>
<comment type="caution">
    <text evidence="11">The sequence shown here is derived from an EMBL/GenBank/DDBJ whole genome shotgun (WGS) entry which is preliminary data.</text>
</comment>
<dbReference type="GO" id="GO:0045814">
    <property type="term" value="P:negative regulation of gene expression, epigenetic"/>
    <property type="evidence" value="ECO:0007669"/>
    <property type="project" value="TreeGrafter"/>
</dbReference>
<dbReference type="Proteomes" id="UP001347796">
    <property type="component" value="Unassembled WGS sequence"/>
</dbReference>
<dbReference type="GO" id="GO:0042799">
    <property type="term" value="F:histone H4K20 methyltransferase activity"/>
    <property type="evidence" value="ECO:0007669"/>
    <property type="project" value="TreeGrafter"/>
</dbReference>
<evidence type="ECO:0000256" key="6">
    <source>
        <dbReference type="ARBA" id="ARBA00022833"/>
    </source>
</evidence>
<feature type="domain" description="MYND-type" evidence="10">
    <location>
        <begin position="672"/>
        <end position="714"/>
    </location>
</feature>
<dbReference type="InterPro" id="IPR002893">
    <property type="entry name" value="Znf_MYND"/>
</dbReference>
<dbReference type="GO" id="GO:0032259">
    <property type="term" value="P:methylation"/>
    <property type="evidence" value="ECO:0007669"/>
    <property type="project" value="UniProtKB-KW"/>
</dbReference>
<keyword evidence="1" id="KW-0489">Methyltransferase</keyword>
<dbReference type="Gene3D" id="2.170.270.10">
    <property type="entry name" value="SET domain"/>
    <property type="match status" value="1"/>
</dbReference>
<dbReference type="AlphaFoldDB" id="A0AAN8JNB4"/>
<protein>
    <recommendedName>
        <fullName evidence="13">SET and MYND domain-containing protein 5</fullName>
    </recommendedName>
</protein>
<feature type="repeat" description="TPR" evidence="8">
    <location>
        <begin position="75"/>
        <end position="108"/>
    </location>
</feature>
<dbReference type="PANTHER" id="PTHR46402">
    <property type="entry name" value="SET AND MYND DOMAIN-CONTAINING PROTEIN 5"/>
    <property type="match status" value="1"/>
</dbReference>
<evidence type="ECO:0008006" key="13">
    <source>
        <dbReference type="Google" id="ProtNLM"/>
    </source>
</evidence>
<dbReference type="GO" id="GO:0008270">
    <property type="term" value="F:zinc ion binding"/>
    <property type="evidence" value="ECO:0007669"/>
    <property type="project" value="UniProtKB-KW"/>
</dbReference>
<keyword evidence="6" id="KW-0862">Zinc</keyword>
<dbReference type="InterPro" id="IPR019734">
    <property type="entry name" value="TPR_rpt"/>
</dbReference>
<evidence type="ECO:0000256" key="7">
    <source>
        <dbReference type="PROSITE-ProRule" id="PRU00134"/>
    </source>
</evidence>
<evidence type="ECO:0000256" key="3">
    <source>
        <dbReference type="ARBA" id="ARBA00022691"/>
    </source>
</evidence>